<dbReference type="EMBL" id="KE123967">
    <property type="protein sequence ID" value="EPB87518.1"/>
    <property type="molecule type" value="Genomic_DNA"/>
</dbReference>
<protein>
    <submittedName>
        <fullName evidence="2">Uncharacterized protein</fullName>
    </submittedName>
</protein>
<feature type="region of interest" description="Disordered" evidence="1">
    <location>
        <begin position="183"/>
        <end position="205"/>
    </location>
</feature>
<accession>S2JXL2</accession>
<name>S2JXL2_MUCC1</name>
<feature type="compositionally biased region" description="Polar residues" evidence="1">
    <location>
        <begin position="190"/>
        <end position="205"/>
    </location>
</feature>
<dbReference type="VEuPathDB" id="FungiDB:HMPREF1544_05712"/>
<evidence type="ECO:0000256" key="1">
    <source>
        <dbReference type="SAM" id="MobiDB-lite"/>
    </source>
</evidence>
<sequence>MTSDPTDNNGKKEAASFFSKWMSSENKGDGWDEVCLQWCKQKSAARTENADPNCSMLCFNRPVNGDAANTNDKWNPLKGYTVSIVNGKKECADHTNGMSDPGHATQSDSSEKETKYKLDLGDVWTQADVKVYTAKQIINDKVVPLYNTTIEQAVALKDSPEAVQLQEYVKSKSSDLLNQIYPMSPFKMDGNSNNATPSANSDENK</sequence>
<dbReference type="OMA" id="WCKQKSA"/>
<gene>
    <name evidence="2" type="ORF">HMPREF1544_05712</name>
</gene>
<proteinExistence type="predicted"/>
<evidence type="ECO:0000313" key="2">
    <source>
        <dbReference type="EMBL" id="EPB87518.1"/>
    </source>
</evidence>
<dbReference type="Proteomes" id="UP000014254">
    <property type="component" value="Unassembled WGS sequence"/>
</dbReference>
<evidence type="ECO:0000313" key="3">
    <source>
        <dbReference type="Proteomes" id="UP000014254"/>
    </source>
</evidence>
<organism evidence="2 3">
    <name type="scientific">Mucor circinelloides f. circinelloides (strain 1006PhL)</name>
    <name type="common">Mucormycosis agent</name>
    <name type="synonym">Calyptromyces circinelloides</name>
    <dbReference type="NCBI Taxonomy" id="1220926"/>
    <lineage>
        <taxon>Eukaryota</taxon>
        <taxon>Fungi</taxon>
        <taxon>Fungi incertae sedis</taxon>
        <taxon>Mucoromycota</taxon>
        <taxon>Mucoromycotina</taxon>
        <taxon>Mucoromycetes</taxon>
        <taxon>Mucorales</taxon>
        <taxon>Mucorineae</taxon>
        <taxon>Mucoraceae</taxon>
        <taxon>Mucor</taxon>
    </lineage>
</organism>
<feature type="region of interest" description="Disordered" evidence="1">
    <location>
        <begin position="94"/>
        <end position="113"/>
    </location>
</feature>
<keyword evidence="3" id="KW-1185">Reference proteome</keyword>
<dbReference type="InParanoid" id="S2JXL2"/>
<dbReference type="OrthoDB" id="5569779at2759"/>
<reference evidence="3" key="1">
    <citation type="submission" date="2013-05" db="EMBL/GenBank/DDBJ databases">
        <title>The Genome sequence of Mucor circinelloides f. circinelloides 1006PhL.</title>
        <authorList>
            <consortium name="The Broad Institute Genomics Platform"/>
            <person name="Cuomo C."/>
            <person name="Earl A."/>
            <person name="Findley K."/>
            <person name="Lee S.C."/>
            <person name="Walker B."/>
            <person name="Young S."/>
            <person name="Zeng Q."/>
            <person name="Gargeya S."/>
            <person name="Fitzgerald M."/>
            <person name="Haas B."/>
            <person name="Abouelleil A."/>
            <person name="Allen A.W."/>
            <person name="Alvarado L."/>
            <person name="Arachchi H.M."/>
            <person name="Berlin A.M."/>
            <person name="Chapman S.B."/>
            <person name="Gainer-Dewar J."/>
            <person name="Goldberg J."/>
            <person name="Griggs A."/>
            <person name="Gujja S."/>
            <person name="Hansen M."/>
            <person name="Howarth C."/>
            <person name="Imamovic A."/>
            <person name="Ireland A."/>
            <person name="Larimer J."/>
            <person name="McCowan C."/>
            <person name="Murphy C."/>
            <person name="Pearson M."/>
            <person name="Poon T.W."/>
            <person name="Priest M."/>
            <person name="Roberts A."/>
            <person name="Saif S."/>
            <person name="Shea T."/>
            <person name="Sisk P."/>
            <person name="Sykes S."/>
            <person name="Wortman J."/>
            <person name="Nusbaum C."/>
            <person name="Birren B."/>
        </authorList>
    </citation>
    <scope>NUCLEOTIDE SEQUENCE [LARGE SCALE GENOMIC DNA]</scope>
    <source>
        <strain evidence="3">1006PhL</strain>
    </source>
</reference>
<dbReference type="AlphaFoldDB" id="S2JXL2"/>